<dbReference type="InterPro" id="IPR000719">
    <property type="entry name" value="Prot_kinase_dom"/>
</dbReference>
<feature type="domain" description="Protein kinase" evidence="9">
    <location>
        <begin position="277"/>
        <end position="566"/>
    </location>
</feature>
<dbReference type="InterPro" id="IPR008271">
    <property type="entry name" value="Ser/Thr_kinase_AS"/>
</dbReference>
<keyword evidence="5" id="KW-0418">Kinase</keyword>
<protein>
    <recommendedName>
        <fullName evidence="9">Protein kinase domain-containing protein</fullName>
    </recommendedName>
</protein>
<dbReference type="Gene3D" id="1.10.510.10">
    <property type="entry name" value="Transferase(Phosphotransferase) domain 1"/>
    <property type="match status" value="1"/>
</dbReference>
<dbReference type="GO" id="GO:0004674">
    <property type="term" value="F:protein serine/threonine kinase activity"/>
    <property type="evidence" value="ECO:0007669"/>
    <property type="project" value="UniProtKB-KW"/>
</dbReference>
<accession>C3YYI9</accession>
<evidence type="ECO:0000256" key="4">
    <source>
        <dbReference type="ARBA" id="ARBA00022741"/>
    </source>
</evidence>
<dbReference type="SMART" id="SM00220">
    <property type="entry name" value="S_TKc"/>
    <property type="match status" value="1"/>
</dbReference>
<evidence type="ECO:0000256" key="3">
    <source>
        <dbReference type="ARBA" id="ARBA00022679"/>
    </source>
</evidence>
<dbReference type="eggNOG" id="KOG0663">
    <property type="taxonomic scope" value="Eukaryota"/>
</dbReference>
<evidence type="ECO:0000256" key="7">
    <source>
        <dbReference type="SAM" id="Coils"/>
    </source>
</evidence>
<dbReference type="Pfam" id="PF26285">
    <property type="entry name" value="SASH1_Homeodomain"/>
    <property type="match status" value="1"/>
</dbReference>
<keyword evidence="4" id="KW-0547">Nucleotide-binding</keyword>
<evidence type="ECO:0000256" key="1">
    <source>
        <dbReference type="ARBA" id="ARBA00006485"/>
    </source>
</evidence>
<dbReference type="InterPro" id="IPR011009">
    <property type="entry name" value="Kinase-like_dom_sf"/>
</dbReference>
<evidence type="ECO:0000259" key="9">
    <source>
        <dbReference type="PROSITE" id="PS50011"/>
    </source>
</evidence>
<evidence type="ECO:0000256" key="6">
    <source>
        <dbReference type="ARBA" id="ARBA00022840"/>
    </source>
</evidence>
<dbReference type="PANTHER" id="PTHR24056:SF107">
    <property type="entry name" value="CYCLIN-DEPENDENT KINASE 11A-RELATED"/>
    <property type="match status" value="1"/>
</dbReference>
<dbReference type="Gene3D" id="3.30.200.20">
    <property type="entry name" value="Phosphorylase Kinase, domain 1"/>
    <property type="match status" value="1"/>
</dbReference>
<dbReference type="InterPro" id="IPR058666">
    <property type="entry name" value="SASH1/NUB1_homeodomain"/>
</dbReference>
<evidence type="ECO:0000256" key="2">
    <source>
        <dbReference type="ARBA" id="ARBA00022527"/>
    </source>
</evidence>
<dbReference type="InterPro" id="IPR050108">
    <property type="entry name" value="CDK"/>
</dbReference>
<keyword evidence="6" id="KW-0067">ATP-binding</keyword>
<keyword evidence="3" id="KW-0808">Transferase</keyword>
<dbReference type="EMBL" id="GG666565">
    <property type="protein sequence ID" value="EEN54629.1"/>
    <property type="molecule type" value="Genomic_DNA"/>
</dbReference>
<name>C3YYI9_BRAFL</name>
<keyword evidence="7" id="KW-0175">Coiled coil</keyword>
<dbReference type="GO" id="GO:0005524">
    <property type="term" value="F:ATP binding"/>
    <property type="evidence" value="ECO:0007669"/>
    <property type="project" value="UniProtKB-KW"/>
</dbReference>
<evidence type="ECO:0000256" key="8">
    <source>
        <dbReference type="SAM" id="MobiDB-lite"/>
    </source>
</evidence>
<evidence type="ECO:0000256" key="5">
    <source>
        <dbReference type="ARBA" id="ARBA00022777"/>
    </source>
</evidence>
<sequence>MPPSKIKLAFASSKSSTKDDDQNMAQDDMGDVGGNQITLKHGLSSMDSARITDCGDSSSLVINSYENDITSVEMKRKKEADDWKLREEDDKENSEEWWPELLDITNEPSPEETQTAKCSTPGQFTNICGGKDTRRCLTDGCVQTVLSHPNQEICQDSAEMETQEDDNNQIISNCHPIPVIQPAFVCRTRDSGMHQSTPGESFSTVNNNVNIPVQLQCLTENSDSLLADGSQVENVLHKEDNYSAVPLVNSSTYKEASQQGLVTNPPPCQPASTVYNYAFLNLINEGTYGVVYKAMHKTTGDVVAIKMLKSENQPHGVSGTGLREVNIMSKARHINVISLREVVYGNNIDKAYLVMEYAETDLKQLMYNLQRPFSVSETKGLLVQLLYAVQYLHDKDILHRDIKTENLLLNLHGILKVTDFGLARTFSKGDKHLSPVVVTLWYRAPELLLGSKTYSTPVDLWSVGCVFAELLTGNPFWDGESEIDQLHQIFCDLGTPSEKIWPGYSRLPFLKTCILPDFPYNRLRRRLGWTLTELGLHLLNWFLTYSPARRVTAVQALQHCEKMSSIHTEEVQRQLREVLNRDKVKLWESPYSREDGTADQIPENLILKYSDELRLSKDVVASNMEELRLHAVRKLASRRKFQTSGVATLKVKLAGKHIGNNAQVLVICLSESEAEAQRKEEQMSKVRRAREGAELLANTFSA</sequence>
<feature type="region of interest" description="Disordered" evidence="8">
    <location>
        <begin position="1"/>
        <end position="36"/>
    </location>
</feature>
<dbReference type="InParanoid" id="C3YYI9"/>
<dbReference type="PROSITE" id="PS00108">
    <property type="entry name" value="PROTEIN_KINASE_ST"/>
    <property type="match status" value="1"/>
</dbReference>
<dbReference type="STRING" id="7739.C3YYI9"/>
<dbReference type="SUPFAM" id="SSF56112">
    <property type="entry name" value="Protein kinase-like (PK-like)"/>
    <property type="match status" value="1"/>
</dbReference>
<dbReference type="FunFam" id="3.30.200.20:FF:000954">
    <property type="entry name" value="Cell division control protein, putative"/>
    <property type="match status" value="1"/>
</dbReference>
<evidence type="ECO:0000313" key="10">
    <source>
        <dbReference type="EMBL" id="EEN54629.1"/>
    </source>
</evidence>
<dbReference type="PROSITE" id="PS50011">
    <property type="entry name" value="PROTEIN_KINASE_DOM"/>
    <property type="match status" value="1"/>
</dbReference>
<feature type="coiled-coil region" evidence="7">
    <location>
        <begin position="669"/>
        <end position="696"/>
    </location>
</feature>
<dbReference type="Pfam" id="PF00069">
    <property type="entry name" value="Pkinase"/>
    <property type="match status" value="1"/>
</dbReference>
<dbReference type="AlphaFoldDB" id="C3YYI9"/>
<gene>
    <name evidence="10" type="ORF">BRAFLDRAFT_118351</name>
</gene>
<feature type="non-terminal residue" evidence="10">
    <location>
        <position position="702"/>
    </location>
</feature>
<keyword evidence="2" id="KW-0723">Serine/threonine-protein kinase</keyword>
<dbReference type="FunFam" id="1.10.510.10:FF:000533">
    <property type="entry name" value="cyclin-dependent kinase 10"/>
    <property type="match status" value="1"/>
</dbReference>
<organism>
    <name type="scientific">Branchiostoma floridae</name>
    <name type="common">Florida lancelet</name>
    <name type="synonym">Amphioxus</name>
    <dbReference type="NCBI Taxonomy" id="7739"/>
    <lineage>
        <taxon>Eukaryota</taxon>
        <taxon>Metazoa</taxon>
        <taxon>Chordata</taxon>
        <taxon>Cephalochordata</taxon>
        <taxon>Leptocardii</taxon>
        <taxon>Amphioxiformes</taxon>
        <taxon>Branchiostomatidae</taxon>
        <taxon>Branchiostoma</taxon>
    </lineage>
</organism>
<reference evidence="10" key="1">
    <citation type="journal article" date="2008" name="Nature">
        <title>The amphioxus genome and the evolution of the chordate karyotype.</title>
        <authorList>
            <consortium name="US DOE Joint Genome Institute (JGI-PGF)"/>
            <person name="Putnam N.H."/>
            <person name="Butts T."/>
            <person name="Ferrier D.E.K."/>
            <person name="Furlong R.F."/>
            <person name="Hellsten U."/>
            <person name="Kawashima T."/>
            <person name="Robinson-Rechavi M."/>
            <person name="Shoguchi E."/>
            <person name="Terry A."/>
            <person name="Yu J.-K."/>
            <person name="Benito-Gutierrez E.L."/>
            <person name="Dubchak I."/>
            <person name="Garcia-Fernandez J."/>
            <person name="Gibson-Brown J.J."/>
            <person name="Grigoriev I.V."/>
            <person name="Horton A.C."/>
            <person name="de Jong P.J."/>
            <person name="Jurka J."/>
            <person name="Kapitonov V.V."/>
            <person name="Kohara Y."/>
            <person name="Kuroki Y."/>
            <person name="Lindquist E."/>
            <person name="Lucas S."/>
            <person name="Osoegawa K."/>
            <person name="Pennacchio L.A."/>
            <person name="Salamov A.A."/>
            <person name="Satou Y."/>
            <person name="Sauka-Spengler T."/>
            <person name="Schmutz J."/>
            <person name="Shin-I T."/>
            <person name="Toyoda A."/>
            <person name="Bronner-Fraser M."/>
            <person name="Fujiyama A."/>
            <person name="Holland L.Z."/>
            <person name="Holland P.W.H."/>
            <person name="Satoh N."/>
            <person name="Rokhsar D.S."/>
        </authorList>
    </citation>
    <scope>NUCLEOTIDE SEQUENCE [LARGE SCALE GENOMIC DNA]</scope>
    <source>
        <strain evidence="10">S238N-H82</strain>
        <tissue evidence="10">Testes</tissue>
    </source>
</reference>
<dbReference type="PANTHER" id="PTHR24056">
    <property type="entry name" value="CELL DIVISION PROTEIN KINASE"/>
    <property type="match status" value="1"/>
</dbReference>
<comment type="similarity">
    <text evidence="1">Belongs to the protein kinase superfamily. CMGC Ser/Thr protein kinase family. CDC2/CDKX subfamily.</text>
</comment>
<proteinExistence type="inferred from homology"/>